<sequence>MKHNMRLGWQLAFKHMNMVIVLFLYQLLWGFLVYRAIDDTIAPLLRRFPASAPVDQAVQLFFAEAQFQLFKTDLIQPYLWLFGGLLLARMLITPLFNAGLFYSIHHQTSTGESGTRIIEGIRKTWKPVMLLYWISCALMIAPAWWIVPQWIDALRHNGVTTSLLMELLPGAAIWIAWIALIHLLFLSMQFGAVSGDGIFPSLLQSLRKFLTYAAISLLMWGIAALLGLVFSSISMVWAGLFALIAHQGYPLIKTLLRIWIIAAQYSHLKAGA</sequence>
<organism evidence="2 3">
    <name type="scientific">Paenibacillus nanensis</name>
    <dbReference type="NCBI Taxonomy" id="393251"/>
    <lineage>
        <taxon>Bacteria</taxon>
        <taxon>Bacillati</taxon>
        <taxon>Bacillota</taxon>
        <taxon>Bacilli</taxon>
        <taxon>Bacillales</taxon>
        <taxon>Paenibacillaceae</taxon>
        <taxon>Paenibacillus</taxon>
    </lineage>
</organism>
<keyword evidence="1" id="KW-0472">Membrane</keyword>
<feature type="transmembrane region" description="Helical" evidence="1">
    <location>
        <begin position="78"/>
        <end position="104"/>
    </location>
</feature>
<name>A0A3A1UTV5_9BACL</name>
<feature type="transmembrane region" description="Helical" evidence="1">
    <location>
        <begin position="209"/>
        <end position="229"/>
    </location>
</feature>
<gene>
    <name evidence="2" type="ORF">D3P08_17410</name>
</gene>
<keyword evidence="1" id="KW-1133">Transmembrane helix</keyword>
<evidence type="ECO:0000313" key="2">
    <source>
        <dbReference type="EMBL" id="RIX51246.1"/>
    </source>
</evidence>
<dbReference type="RefSeq" id="WP_119600979.1">
    <property type="nucleotide sequence ID" value="NZ_QXQA01000011.1"/>
</dbReference>
<dbReference type="AlphaFoldDB" id="A0A3A1UTV5"/>
<feature type="transmembrane region" description="Helical" evidence="1">
    <location>
        <begin position="167"/>
        <end position="188"/>
    </location>
</feature>
<dbReference type="OrthoDB" id="2677607at2"/>
<feature type="transmembrane region" description="Helical" evidence="1">
    <location>
        <begin position="235"/>
        <end position="252"/>
    </location>
</feature>
<evidence type="ECO:0000313" key="3">
    <source>
        <dbReference type="Proteomes" id="UP000266482"/>
    </source>
</evidence>
<keyword evidence="1" id="KW-0812">Transmembrane</keyword>
<dbReference type="Proteomes" id="UP000266482">
    <property type="component" value="Unassembled WGS sequence"/>
</dbReference>
<evidence type="ECO:0000256" key="1">
    <source>
        <dbReference type="SAM" id="Phobius"/>
    </source>
</evidence>
<comment type="caution">
    <text evidence="2">The sequence shown here is derived from an EMBL/GenBank/DDBJ whole genome shotgun (WGS) entry which is preliminary data.</text>
</comment>
<feature type="transmembrane region" description="Helical" evidence="1">
    <location>
        <begin position="125"/>
        <end position="147"/>
    </location>
</feature>
<evidence type="ECO:0008006" key="4">
    <source>
        <dbReference type="Google" id="ProtNLM"/>
    </source>
</evidence>
<keyword evidence="3" id="KW-1185">Reference proteome</keyword>
<reference evidence="2 3" key="1">
    <citation type="submission" date="2018-09" db="EMBL/GenBank/DDBJ databases">
        <title>Paenibacillus aracenensis nov. sp. isolated from a cave in southern Spain.</title>
        <authorList>
            <person name="Jurado V."/>
            <person name="Gutierrez-Patricio S."/>
            <person name="Gonzalez-Pimentel J.L."/>
            <person name="Miller A.Z."/>
            <person name="Laiz L."/>
            <person name="Saiz-Jimenez C."/>
        </authorList>
    </citation>
    <scope>NUCLEOTIDE SEQUENCE [LARGE SCALE GENOMIC DNA]</scope>
    <source>
        <strain evidence="2 3">DSM 22867</strain>
    </source>
</reference>
<protein>
    <recommendedName>
        <fullName evidence="4">DUF975 family protein</fullName>
    </recommendedName>
</protein>
<accession>A0A3A1UTV5</accession>
<dbReference type="EMBL" id="QXQA01000011">
    <property type="protein sequence ID" value="RIX51246.1"/>
    <property type="molecule type" value="Genomic_DNA"/>
</dbReference>
<proteinExistence type="predicted"/>